<evidence type="ECO:0000313" key="11">
    <source>
        <dbReference type="Proteomes" id="UP000001514"/>
    </source>
</evidence>
<dbReference type="KEGG" id="smo:SELMODRAFT_232939"/>
<dbReference type="InterPro" id="IPR004813">
    <property type="entry name" value="OPT"/>
</dbReference>
<feature type="transmembrane region" description="Helical" evidence="9">
    <location>
        <begin position="228"/>
        <end position="249"/>
    </location>
</feature>
<organism evidence="11">
    <name type="scientific">Selaginella moellendorffii</name>
    <name type="common">Spikemoss</name>
    <dbReference type="NCBI Taxonomy" id="88036"/>
    <lineage>
        <taxon>Eukaryota</taxon>
        <taxon>Viridiplantae</taxon>
        <taxon>Streptophyta</taxon>
        <taxon>Embryophyta</taxon>
        <taxon>Tracheophyta</taxon>
        <taxon>Lycopodiopsida</taxon>
        <taxon>Selaginellales</taxon>
        <taxon>Selaginellaceae</taxon>
        <taxon>Selaginella</taxon>
    </lineage>
</organism>
<sequence>MQELLREQSPIEEVALTVPTTDDASLPVYTFRMWTLGLLSCALLAFINQFFSYRTEPLTVGVISAQIAALPLGRLMAAALPSAQLRLLGRSFSLNPGPFNVKEHVLITIFANAGAGGAYAIGIVNIVKAFYGRELSFVITGYGWAGIFRRYLVDPAEMWWPSNLVQVSIFNTLHEKDSRRKGDVTRLQFFLITLACSFLYYSLPGYLFKTLTSISWVCWAWPKSVLAHQLGSGMSGMGIGAVGFDWSTVASYLSSPLATPWFAIANVMVGFLIVMYVITPAAYFSNVYSAKTFPIFSSQLFADDGSRYNISRVVNERFELDVQAYNSYSKLNLSTFFVFTYGVGFAALTATVSHVVLFHGKEMWSRAVAAFHAEKLDVHTRLMRKYKPCPQWWFLALLALSIFGSIITCVVFKDQVQLPWWGVLLACGLAFVFTLPIGVITATTNQQTPGLNVITEYIIGYMLPGKPIANVCFKTYGYISMTQAISFLQDFKLGHYMKVPPRSMFAVQVLGTIVAAVVNVATAWWMLTSVENICDTDKLPADSPWTCPNDSVFYSASVIWGLIGPKRIFGSLGNYSELSWFFLVGALAPVVLWLLTKAFPRARWLSYINLPVILGATSMMPPASAVNYISWTSVGLFFNYFVYTYRRRWWQRYNYVLSAALDAGVAFMGVLLYFALQMNGTSVTWWGNDSHCPLARCPTYPGIVVPGCPVI</sequence>
<dbReference type="NCBIfam" id="TIGR00728">
    <property type="entry name" value="OPT_sfam"/>
    <property type="match status" value="1"/>
</dbReference>
<dbReference type="EMBL" id="GL377599">
    <property type="protein sequence ID" value="EFJ21321.1"/>
    <property type="molecule type" value="Genomic_DNA"/>
</dbReference>
<dbReference type="PANTHER" id="PTHR22601">
    <property type="entry name" value="ISP4 LIKE PROTEIN"/>
    <property type="match status" value="1"/>
</dbReference>
<feature type="transmembrane region" description="Helical" evidence="9">
    <location>
        <begin position="505"/>
        <end position="527"/>
    </location>
</feature>
<keyword evidence="6" id="KW-0653">Protein transport</keyword>
<keyword evidence="7 9" id="KW-1133">Transmembrane helix</keyword>
<evidence type="ECO:0000256" key="5">
    <source>
        <dbReference type="ARBA" id="ARBA00022856"/>
    </source>
</evidence>
<comment type="subcellular location">
    <subcellularLocation>
        <location evidence="1">Membrane</location>
        <topology evidence="1">Multi-pass membrane protein</topology>
    </subcellularLocation>
</comment>
<evidence type="ECO:0000313" key="10">
    <source>
        <dbReference type="EMBL" id="EFJ21321.1"/>
    </source>
</evidence>
<accession>D8S2M8</accession>
<gene>
    <name evidence="10" type="ORF">SELMODRAFT_232939</name>
</gene>
<feature type="transmembrane region" description="Helical" evidence="9">
    <location>
        <begin position="58"/>
        <end position="85"/>
    </location>
</feature>
<evidence type="ECO:0008006" key="12">
    <source>
        <dbReference type="Google" id="ProtNLM"/>
    </source>
</evidence>
<keyword evidence="5" id="KW-0571">Peptide transport</keyword>
<feature type="transmembrane region" description="Helical" evidence="9">
    <location>
        <begin position="419"/>
        <end position="442"/>
    </location>
</feature>
<keyword evidence="3" id="KW-0813">Transport</keyword>
<feature type="transmembrane region" description="Helical" evidence="9">
    <location>
        <begin position="625"/>
        <end position="643"/>
    </location>
</feature>
<comment type="similarity">
    <text evidence="2">Belongs to the oligopeptide OPT transporter (TC 2.A.67.1) family.</text>
</comment>
<name>D8S2M8_SELML</name>
<reference evidence="10 11" key="1">
    <citation type="journal article" date="2011" name="Science">
        <title>The Selaginella genome identifies genetic changes associated with the evolution of vascular plants.</title>
        <authorList>
            <person name="Banks J.A."/>
            <person name="Nishiyama T."/>
            <person name="Hasebe M."/>
            <person name="Bowman J.L."/>
            <person name="Gribskov M."/>
            <person name="dePamphilis C."/>
            <person name="Albert V.A."/>
            <person name="Aono N."/>
            <person name="Aoyama T."/>
            <person name="Ambrose B.A."/>
            <person name="Ashton N.W."/>
            <person name="Axtell M.J."/>
            <person name="Barker E."/>
            <person name="Barker M.S."/>
            <person name="Bennetzen J.L."/>
            <person name="Bonawitz N.D."/>
            <person name="Chapple C."/>
            <person name="Cheng C."/>
            <person name="Correa L.G."/>
            <person name="Dacre M."/>
            <person name="DeBarry J."/>
            <person name="Dreyer I."/>
            <person name="Elias M."/>
            <person name="Engstrom E.M."/>
            <person name="Estelle M."/>
            <person name="Feng L."/>
            <person name="Finet C."/>
            <person name="Floyd S.K."/>
            <person name="Frommer W.B."/>
            <person name="Fujita T."/>
            <person name="Gramzow L."/>
            <person name="Gutensohn M."/>
            <person name="Harholt J."/>
            <person name="Hattori M."/>
            <person name="Heyl A."/>
            <person name="Hirai T."/>
            <person name="Hiwatashi Y."/>
            <person name="Ishikawa M."/>
            <person name="Iwata M."/>
            <person name="Karol K.G."/>
            <person name="Koehler B."/>
            <person name="Kolukisaoglu U."/>
            <person name="Kubo M."/>
            <person name="Kurata T."/>
            <person name="Lalonde S."/>
            <person name="Li K."/>
            <person name="Li Y."/>
            <person name="Litt A."/>
            <person name="Lyons E."/>
            <person name="Manning G."/>
            <person name="Maruyama T."/>
            <person name="Michael T.P."/>
            <person name="Mikami K."/>
            <person name="Miyazaki S."/>
            <person name="Morinaga S."/>
            <person name="Murata T."/>
            <person name="Mueller-Roeber B."/>
            <person name="Nelson D.R."/>
            <person name="Obara M."/>
            <person name="Oguri Y."/>
            <person name="Olmstead R.G."/>
            <person name="Onodera N."/>
            <person name="Petersen B.L."/>
            <person name="Pils B."/>
            <person name="Prigge M."/>
            <person name="Rensing S.A."/>
            <person name="Riano-Pachon D.M."/>
            <person name="Roberts A.W."/>
            <person name="Sato Y."/>
            <person name="Scheller H.V."/>
            <person name="Schulz B."/>
            <person name="Schulz C."/>
            <person name="Shakirov E.V."/>
            <person name="Shibagaki N."/>
            <person name="Shinohara N."/>
            <person name="Shippen D.E."/>
            <person name="Soerensen I."/>
            <person name="Sotooka R."/>
            <person name="Sugimoto N."/>
            <person name="Sugita M."/>
            <person name="Sumikawa N."/>
            <person name="Tanurdzic M."/>
            <person name="Theissen G."/>
            <person name="Ulvskov P."/>
            <person name="Wakazuki S."/>
            <person name="Weng J.K."/>
            <person name="Willats W.W."/>
            <person name="Wipf D."/>
            <person name="Wolf P.G."/>
            <person name="Yang L."/>
            <person name="Zimmer A.D."/>
            <person name="Zhu Q."/>
            <person name="Mitros T."/>
            <person name="Hellsten U."/>
            <person name="Loque D."/>
            <person name="Otillar R."/>
            <person name="Salamov A."/>
            <person name="Schmutz J."/>
            <person name="Shapiro H."/>
            <person name="Lindquist E."/>
            <person name="Lucas S."/>
            <person name="Rokhsar D."/>
            <person name="Grigoriev I.V."/>
        </authorList>
    </citation>
    <scope>NUCLEOTIDE SEQUENCE [LARGE SCALE GENOMIC DNA]</scope>
</reference>
<feature type="transmembrane region" description="Helical" evidence="9">
    <location>
        <begin position="261"/>
        <end position="284"/>
    </location>
</feature>
<dbReference type="InterPro" id="IPR004648">
    <property type="entry name" value="Oligpept_transpt"/>
</dbReference>
<dbReference type="InParanoid" id="D8S2M8"/>
<evidence type="ECO:0000256" key="1">
    <source>
        <dbReference type="ARBA" id="ARBA00004141"/>
    </source>
</evidence>
<feature type="transmembrane region" description="Helical" evidence="9">
    <location>
        <begin position="31"/>
        <end position="51"/>
    </location>
</feature>
<feature type="transmembrane region" description="Helical" evidence="9">
    <location>
        <begin position="578"/>
        <end position="595"/>
    </location>
</feature>
<dbReference type="GO" id="GO:0015031">
    <property type="term" value="P:protein transport"/>
    <property type="evidence" value="ECO:0007669"/>
    <property type="project" value="UniProtKB-KW"/>
</dbReference>
<dbReference type="HOGENOM" id="CLU_004965_0_1_1"/>
<evidence type="ECO:0000256" key="4">
    <source>
        <dbReference type="ARBA" id="ARBA00022692"/>
    </source>
</evidence>
<keyword evidence="11" id="KW-1185">Reference proteome</keyword>
<dbReference type="Pfam" id="PF03169">
    <property type="entry name" value="OPT"/>
    <property type="match status" value="1"/>
</dbReference>
<dbReference type="GO" id="GO:0005886">
    <property type="term" value="C:plasma membrane"/>
    <property type="evidence" value="ECO:0000318"/>
    <property type="project" value="GO_Central"/>
</dbReference>
<dbReference type="GO" id="GO:0035673">
    <property type="term" value="F:oligopeptide transmembrane transporter activity"/>
    <property type="evidence" value="ECO:0000318"/>
    <property type="project" value="GO_Central"/>
</dbReference>
<feature type="transmembrane region" description="Helical" evidence="9">
    <location>
        <begin position="105"/>
        <end position="127"/>
    </location>
</feature>
<feature type="transmembrane region" description="Helical" evidence="9">
    <location>
        <begin position="189"/>
        <end position="208"/>
    </location>
</feature>
<feature type="transmembrane region" description="Helical" evidence="9">
    <location>
        <begin position="336"/>
        <end position="358"/>
    </location>
</feature>
<dbReference type="Gramene" id="EFJ21321">
    <property type="protein sequence ID" value="EFJ21321"/>
    <property type="gene ID" value="SELMODRAFT_232939"/>
</dbReference>
<dbReference type="OMA" id="HFMANIL"/>
<evidence type="ECO:0000256" key="3">
    <source>
        <dbReference type="ARBA" id="ARBA00022448"/>
    </source>
</evidence>
<dbReference type="Proteomes" id="UP000001514">
    <property type="component" value="Unassembled WGS sequence"/>
</dbReference>
<protein>
    <recommendedName>
        <fullName evidence="12">Oligopeptide transporter</fullName>
    </recommendedName>
</protein>
<dbReference type="NCBIfam" id="TIGR00727">
    <property type="entry name" value="ISP4_OPT"/>
    <property type="match status" value="1"/>
</dbReference>
<evidence type="ECO:0000256" key="7">
    <source>
        <dbReference type="ARBA" id="ARBA00022989"/>
    </source>
</evidence>
<evidence type="ECO:0000256" key="2">
    <source>
        <dbReference type="ARBA" id="ARBA00005484"/>
    </source>
</evidence>
<evidence type="ECO:0000256" key="9">
    <source>
        <dbReference type="SAM" id="Phobius"/>
    </source>
</evidence>
<proteinExistence type="inferred from homology"/>
<keyword evidence="8 9" id="KW-0472">Membrane</keyword>
<evidence type="ECO:0000256" key="8">
    <source>
        <dbReference type="ARBA" id="ARBA00023136"/>
    </source>
</evidence>
<feature type="transmembrane region" description="Helical" evidence="9">
    <location>
        <begin position="602"/>
        <end position="619"/>
    </location>
</feature>
<evidence type="ECO:0000256" key="6">
    <source>
        <dbReference type="ARBA" id="ARBA00022927"/>
    </source>
</evidence>
<feature type="transmembrane region" description="Helical" evidence="9">
    <location>
        <begin position="392"/>
        <end position="413"/>
    </location>
</feature>
<feature type="transmembrane region" description="Helical" evidence="9">
    <location>
        <begin position="655"/>
        <end position="676"/>
    </location>
</feature>
<dbReference type="eggNOG" id="KOG2262">
    <property type="taxonomic scope" value="Eukaryota"/>
</dbReference>
<keyword evidence="4 9" id="KW-0812">Transmembrane</keyword>
<dbReference type="AlphaFoldDB" id="D8S2M8"/>